<organism evidence="14 15">
    <name type="scientific">Brassicogethes aeneus</name>
    <name type="common">Rape pollen beetle</name>
    <name type="synonym">Meligethes aeneus</name>
    <dbReference type="NCBI Taxonomy" id="1431903"/>
    <lineage>
        <taxon>Eukaryota</taxon>
        <taxon>Metazoa</taxon>
        <taxon>Ecdysozoa</taxon>
        <taxon>Arthropoda</taxon>
        <taxon>Hexapoda</taxon>
        <taxon>Insecta</taxon>
        <taxon>Pterygota</taxon>
        <taxon>Neoptera</taxon>
        <taxon>Endopterygota</taxon>
        <taxon>Coleoptera</taxon>
        <taxon>Polyphaga</taxon>
        <taxon>Cucujiformia</taxon>
        <taxon>Nitidulidae</taxon>
        <taxon>Meligethinae</taxon>
        <taxon>Brassicogethes</taxon>
    </lineage>
</organism>
<keyword evidence="3" id="KW-1003">Cell membrane</keyword>
<proteinExistence type="inferred from homology"/>
<evidence type="ECO:0000256" key="9">
    <source>
        <dbReference type="ARBA" id="ARBA00023157"/>
    </source>
</evidence>
<dbReference type="AlphaFoldDB" id="A0A9P0FBC4"/>
<evidence type="ECO:0000256" key="10">
    <source>
        <dbReference type="ARBA" id="ARBA00023170"/>
    </source>
</evidence>
<keyword evidence="4" id="KW-0716">Sensory transduction</keyword>
<keyword evidence="7 13" id="KW-1133">Transmembrane helix</keyword>
<keyword evidence="6" id="KW-0552">Olfaction</keyword>
<dbReference type="GO" id="GO:0005886">
    <property type="term" value="C:plasma membrane"/>
    <property type="evidence" value="ECO:0007669"/>
    <property type="project" value="UniProtKB-SubCell"/>
</dbReference>
<evidence type="ECO:0000256" key="1">
    <source>
        <dbReference type="ARBA" id="ARBA00004236"/>
    </source>
</evidence>
<evidence type="ECO:0000313" key="14">
    <source>
        <dbReference type="EMBL" id="CAH0546699.1"/>
    </source>
</evidence>
<evidence type="ECO:0000256" key="8">
    <source>
        <dbReference type="ARBA" id="ARBA00023136"/>
    </source>
</evidence>
<keyword evidence="9" id="KW-1015">Disulfide bond</keyword>
<dbReference type="EMBL" id="OV121132">
    <property type="protein sequence ID" value="CAH0546699.1"/>
    <property type="molecule type" value="Genomic_DNA"/>
</dbReference>
<keyword evidence="11" id="KW-0325">Glycoprotein</keyword>
<keyword evidence="8 13" id="KW-0472">Membrane</keyword>
<evidence type="ECO:0000256" key="12">
    <source>
        <dbReference type="ARBA" id="ARBA00040645"/>
    </source>
</evidence>
<dbReference type="InterPro" id="IPR002159">
    <property type="entry name" value="CD36_fam"/>
</dbReference>
<sequence length="516" mass="58888">MGLGCCSIRAFYIYVLISIGLLVGSLVIAFSVVPPLIKTLVEENVRLENNTEQWERFIKLPFSVDFKVYFFEVTNPEEVLTKKKKPILQEKGPYTYKQTRSKTVISQDDDEDTVTYEEYLDFKFSPEDSVGMDNDSVQVFNTPMLAVIQKSDELSLIERLALSSQMGAIFKGQSLIQYFEIKKILFEGLEFAKKQDCKGTRVCSVVRSRLIKKAKVIKNIKEEDDALKFSFFNYKLNKPDGNLTVKRGLHDIHSLGNIIKWKNVTDLSIWGNPKSTNNQKCSRVRGTDSTLFHPDIESSSVSEIFSTDLCRAVDINYSGKDSYKGIEGFRFQIDKNTVWFKTNTSEEDCFCTKQTKNMNNEKDCFLDGIVDMQPCIGSPILFSLPHFLHADKKYINTVEGIDPPVPENFETFLVVEPNTGVPLKGTKRFQLNMVLRPQKNFKETKNLITAVVPLLWIEEGIELPEKYVQELREIYFDKVKIADIAKYTFIALTALATCASGGFLIYKIRKSKLTEA</sequence>
<name>A0A9P0FBC4_BRAAE</name>
<protein>
    <recommendedName>
        <fullName evidence="12">Sensory neuron membrane protein 2</fullName>
    </recommendedName>
</protein>
<dbReference type="Pfam" id="PF01130">
    <property type="entry name" value="CD36"/>
    <property type="match status" value="1"/>
</dbReference>
<dbReference type="PRINTS" id="PR01609">
    <property type="entry name" value="CD36FAMILY"/>
</dbReference>
<gene>
    <name evidence="14" type="ORF">MELIAE_LOCUS807</name>
</gene>
<keyword evidence="10" id="KW-0675">Receptor</keyword>
<dbReference type="PANTHER" id="PTHR11923:SF109">
    <property type="entry name" value="SENSORY NEURON MEMBRANE PROTEIN 2"/>
    <property type="match status" value="1"/>
</dbReference>
<evidence type="ECO:0000256" key="2">
    <source>
        <dbReference type="ARBA" id="ARBA00010532"/>
    </source>
</evidence>
<dbReference type="GO" id="GO:0005044">
    <property type="term" value="F:scavenger receptor activity"/>
    <property type="evidence" value="ECO:0007669"/>
    <property type="project" value="TreeGrafter"/>
</dbReference>
<evidence type="ECO:0000256" key="5">
    <source>
        <dbReference type="ARBA" id="ARBA00022692"/>
    </source>
</evidence>
<feature type="transmembrane region" description="Helical" evidence="13">
    <location>
        <begin position="12"/>
        <end position="37"/>
    </location>
</feature>
<evidence type="ECO:0000256" key="4">
    <source>
        <dbReference type="ARBA" id="ARBA00022606"/>
    </source>
</evidence>
<evidence type="ECO:0000256" key="3">
    <source>
        <dbReference type="ARBA" id="ARBA00022475"/>
    </source>
</evidence>
<evidence type="ECO:0000256" key="13">
    <source>
        <dbReference type="SAM" id="Phobius"/>
    </source>
</evidence>
<keyword evidence="15" id="KW-1185">Reference proteome</keyword>
<dbReference type="GO" id="GO:0005737">
    <property type="term" value="C:cytoplasm"/>
    <property type="evidence" value="ECO:0007669"/>
    <property type="project" value="TreeGrafter"/>
</dbReference>
<evidence type="ECO:0000313" key="15">
    <source>
        <dbReference type="Proteomes" id="UP001154078"/>
    </source>
</evidence>
<dbReference type="GO" id="GO:0007608">
    <property type="term" value="P:sensory perception of smell"/>
    <property type="evidence" value="ECO:0007669"/>
    <property type="project" value="UniProtKB-KW"/>
</dbReference>
<keyword evidence="5 13" id="KW-0812">Transmembrane</keyword>
<dbReference type="OrthoDB" id="195015at2759"/>
<evidence type="ECO:0000256" key="11">
    <source>
        <dbReference type="ARBA" id="ARBA00023180"/>
    </source>
</evidence>
<comment type="subcellular location">
    <subcellularLocation>
        <location evidence="1">Cell membrane</location>
    </subcellularLocation>
</comment>
<feature type="transmembrane region" description="Helical" evidence="13">
    <location>
        <begin position="487"/>
        <end position="506"/>
    </location>
</feature>
<dbReference type="Proteomes" id="UP001154078">
    <property type="component" value="Chromosome 1"/>
</dbReference>
<accession>A0A9P0FBC4</accession>
<dbReference type="PANTHER" id="PTHR11923">
    <property type="entry name" value="SCAVENGER RECEPTOR CLASS B TYPE-1 SR-B1"/>
    <property type="match status" value="1"/>
</dbReference>
<reference evidence="14" key="1">
    <citation type="submission" date="2021-12" db="EMBL/GenBank/DDBJ databases">
        <authorList>
            <person name="King R."/>
        </authorList>
    </citation>
    <scope>NUCLEOTIDE SEQUENCE</scope>
</reference>
<comment type="similarity">
    <text evidence="2">Belongs to the CD36 family.</text>
</comment>
<evidence type="ECO:0000256" key="7">
    <source>
        <dbReference type="ARBA" id="ARBA00022989"/>
    </source>
</evidence>
<evidence type="ECO:0000256" key="6">
    <source>
        <dbReference type="ARBA" id="ARBA00022725"/>
    </source>
</evidence>